<reference evidence="7" key="1">
    <citation type="journal article" date="2017" name="Environ. Microbiol. Rep.">
        <title>Genetic Diversity of Marine Anaerobic Ammonium-Oxidizing Bacteria as Revealed by Genomic and Proteomic Analyses of 'Candidatus Scalindua japonica'.</title>
        <authorList>
            <person name="Oshiki M."/>
            <person name="Mizuto K."/>
            <person name="Kimura Z."/>
            <person name="Kindaichi T."/>
            <person name="Satoh H."/>
            <person name="Okabe S."/>
        </authorList>
    </citation>
    <scope>NUCLEOTIDE SEQUENCE [LARGE SCALE GENOMIC DNA]</scope>
    <source>
        <strain evidence="7">husup-a2</strain>
    </source>
</reference>
<name>A0A286TZ12_9BACT</name>
<evidence type="ECO:0000313" key="6">
    <source>
        <dbReference type="EMBL" id="GAX61051.1"/>
    </source>
</evidence>
<dbReference type="Pfam" id="PF02662">
    <property type="entry name" value="FlpD"/>
    <property type="match status" value="1"/>
</dbReference>
<keyword evidence="1" id="KW-0479">Metal-binding</keyword>
<dbReference type="Proteomes" id="UP000218542">
    <property type="component" value="Unassembled WGS sequence"/>
</dbReference>
<comment type="caution">
    <text evidence="6">The sequence shown here is derived from an EMBL/GenBank/DDBJ whole genome shotgun (WGS) entry which is preliminary data.</text>
</comment>
<keyword evidence="4" id="KW-0411">Iron-sulfur</keyword>
<keyword evidence="3" id="KW-0408">Iron</keyword>
<keyword evidence="7" id="KW-1185">Reference proteome</keyword>
<evidence type="ECO:0000259" key="5">
    <source>
        <dbReference type="Pfam" id="PF02662"/>
    </source>
</evidence>
<dbReference type="GO" id="GO:0016491">
    <property type="term" value="F:oxidoreductase activity"/>
    <property type="evidence" value="ECO:0007669"/>
    <property type="project" value="UniProtKB-KW"/>
</dbReference>
<dbReference type="EMBL" id="BAOS01000017">
    <property type="protein sequence ID" value="GAX61051.1"/>
    <property type="molecule type" value="Genomic_DNA"/>
</dbReference>
<dbReference type="RefSeq" id="WP_096894444.1">
    <property type="nucleotide sequence ID" value="NZ_BAOS01000017.1"/>
</dbReference>
<evidence type="ECO:0000313" key="7">
    <source>
        <dbReference type="Proteomes" id="UP000218542"/>
    </source>
</evidence>
<evidence type="ECO:0000256" key="3">
    <source>
        <dbReference type="ARBA" id="ARBA00023004"/>
    </source>
</evidence>
<evidence type="ECO:0000256" key="4">
    <source>
        <dbReference type="ARBA" id="ARBA00023014"/>
    </source>
</evidence>
<keyword evidence="2" id="KW-0560">Oxidoreductase</keyword>
<accession>A0A286TZ12</accession>
<protein>
    <submittedName>
        <fullName evidence="6">Methyl-viologen-reducing hydrogenase subunit delta</fullName>
    </submittedName>
</protein>
<dbReference type="InterPro" id="IPR003813">
    <property type="entry name" value="MvhD/FlpD"/>
</dbReference>
<organism evidence="6 7">
    <name type="scientific">Candidatus Scalindua japonica</name>
    <dbReference type="NCBI Taxonomy" id="1284222"/>
    <lineage>
        <taxon>Bacteria</taxon>
        <taxon>Pseudomonadati</taxon>
        <taxon>Planctomycetota</taxon>
        <taxon>Candidatus Brocadiia</taxon>
        <taxon>Candidatus Brocadiales</taxon>
        <taxon>Candidatus Scalinduaceae</taxon>
        <taxon>Candidatus Scalindua</taxon>
    </lineage>
</organism>
<dbReference type="GO" id="GO:0046872">
    <property type="term" value="F:metal ion binding"/>
    <property type="evidence" value="ECO:0007669"/>
    <property type="project" value="UniProtKB-KW"/>
</dbReference>
<dbReference type="GO" id="GO:0051536">
    <property type="term" value="F:iron-sulfur cluster binding"/>
    <property type="evidence" value="ECO:0007669"/>
    <property type="project" value="UniProtKB-KW"/>
</dbReference>
<proteinExistence type="predicted"/>
<evidence type="ECO:0000256" key="1">
    <source>
        <dbReference type="ARBA" id="ARBA00022723"/>
    </source>
</evidence>
<sequence length="161" mass="17560">MSETKFEPKIIAFLCNWCTYAGADLAGTGRKEYQANVRIIKLPCTGGIDPLFLIKAFERGADGILVSGCHPGDCHYNSGNYHARRRWNVFRPLLEFCGINPDRIQFSWISAAEGGKWVETINGIVDAVRELGPFESYQKLNTIGPEVSVSGGATAASSETG</sequence>
<feature type="domain" description="F420-non-reducing hydrogenase iron-sulfur subunit D" evidence="5">
    <location>
        <begin position="10"/>
        <end position="132"/>
    </location>
</feature>
<dbReference type="AlphaFoldDB" id="A0A286TZ12"/>
<gene>
    <name evidence="6" type="ORF">SCALIN_C17_0084</name>
</gene>
<evidence type="ECO:0000256" key="2">
    <source>
        <dbReference type="ARBA" id="ARBA00023002"/>
    </source>
</evidence>
<dbReference type="OrthoDB" id="9785566at2"/>